<evidence type="ECO:0000313" key="5">
    <source>
        <dbReference type="EMBL" id="MDL5030607.1"/>
    </source>
</evidence>
<dbReference type="InterPro" id="IPR036890">
    <property type="entry name" value="HATPase_C_sf"/>
</dbReference>
<proteinExistence type="predicted"/>
<dbReference type="Pfam" id="PF02518">
    <property type="entry name" value="HATPase_c"/>
    <property type="match status" value="1"/>
</dbReference>
<dbReference type="InterPro" id="IPR003661">
    <property type="entry name" value="HisK_dim/P_dom"/>
</dbReference>
<evidence type="ECO:0000256" key="2">
    <source>
        <dbReference type="ARBA" id="ARBA00012438"/>
    </source>
</evidence>
<keyword evidence="6" id="KW-1185">Reference proteome</keyword>
<keyword evidence="5" id="KW-0418">Kinase</keyword>
<evidence type="ECO:0000313" key="6">
    <source>
        <dbReference type="Proteomes" id="UP001238603"/>
    </source>
</evidence>
<dbReference type="GO" id="GO:0016301">
    <property type="term" value="F:kinase activity"/>
    <property type="evidence" value="ECO:0007669"/>
    <property type="project" value="UniProtKB-KW"/>
</dbReference>
<accession>A0ABT7LCL8</accession>
<evidence type="ECO:0000256" key="3">
    <source>
        <dbReference type="ARBA" id="ARBA00022553"/>
    </source>
</evidence>
<dbReference type="RefSeq" id="WP_285980740.1">
    <property type="nucleotide sequence ID" value="NZ_JASVDS010000001.1"/>
</dbReference>
<dbReference type="SUPFAM" id="SSF55874">
    <property type="entry name" value="ATPase domain of HSP90 chaperone/DNA topoisomerase II/histidine kinase"/>
    <property type="match status" value="1"/>
</dbReference>
<dbReference type="Gene3D" id="1.10.287.130">
    <property type="match status" value="1"/>
</dbReference>
<sequence length="745" mass="82270">MKRLLNVFLRQSLSRQLVLQLSLLVTVMLAVLTGLAYAVIGQAALQVVPPVMRRTVSLHAAQQGQVFLQAQASVERLGQEWQRRIGQASDAEIDRRWAELFERQADGVWRLKPRWIDTERAPTFYLQHGAHGPDASARRRAVVSHQLLLEQGPALVPPFFSVYTDFVEKGLMVFSRGIDWGRSATPTTDNFSYPTMTGSDPARNPQRQRFWTPVYFDTEAKAWMVSVIQPLDWQGRWVGTVGHDITIDALLQQIVDAEAPMGSTAMILSGAGQLIAHPQLRERIAQAQGQLALQDLKDPVLDQVHTLLKTRGAGTGGQAGGQDGMTADGRYLVAWSRMPGPDWWAVRIIPVDSIDRILRTVVRWMLSVGLFGLVLTLLLLRGVVRRRLYEPLEALSQSIETQAKRVRGGEEPSALPAAASPELIRLTGAFDTLAAGLAAHRREEHSVRSALEHEVQERRQAEESVRLLNLSLEARVQERGQQLQQAHEELVQRDTLASLGSLVAGVSHELNTPIGNALIGADTAAETLRAVRETLAGPAVRRSELERQLQLAEESLHLTLGNLKRSAGLVRDFKQVAIDRASLQRRPFQLRQVCEEVVHLLQHSLKGPQHEVLIELPEDLSLDGYPGPFGQVLTNLVQNAVIHAFGDRPGGRIRIELLSQDAEHIHLALSDNGRGIPAEHLDQVFKPFFTTRLGQGGSGLGLHLVYTIVCDVLGGHIELSSRLGEGTRFVLSLPKIAPAGPMDRA</sequence>
<protein>
    <recommendedName>
        <fullName evidence="2">histidine kinase</fullName>
        <ecNumber evidence="2">2.7.13.3</ecNumber>
    </recommendedName>
</protein>
<dbReference type="SMART" id="SM00387">
    <property type="entry name" value="HATPase_c"/>
    <property type="match status" value="1"/>
</dbReference>
<dbReference type="InterPro" id="IPR004358">
    <property type="entry name" value="Sig_transdc_His_kin-like_C"/>
</dbReference>
<dbReference type="EMBL" id="JASVDS010000001">
    <property type="protein sequence ID" value="MDL5030607.1"/>
    <property type="molecule type" value="Genomic_DNA"/>
</dbReference>
<keyword evidence="5" id="KW-0808">Transferase</keyword>
<comment type="caution">
    <text evidence="5">The sequence shown here is derived from an EMBL/GenBank/DDBJ whole genome shotgun (WGS) entry which is preliminary data.</text>
</comment>
<reference evidence="5 6" key="1">
    <citation type="submission" date="2023-06" db="EMBL/GenBank/DDBJ databases">
        <title>Pelomonas sp. APW6 16S ribosomal RNA gene genome sequencing and assembly.</title>
        <authorList>
            <person name="Woo H."/>
        </authorList>
    </citation>
    <scope>NUCLEOTIDE SEQUENCE [LARGE SCALE GENOMIC DNA]</scope>
    <source>
        <strain evidence="5 6">APW6</strain>
    </source>
</reference>
<dbReference type="PRINTS" id="PR00344">
    <property type="entry name" value="BCTRLSENSOR"/>
</dbReference>
<organism evidence="5 6">
    <name type="scientific">Roseateles subflavus</name>
    <dbReference type="NCBI Taxonomy" id="3053353"/>
    <lineage>
        <taxon>Bacteria</taxon>
        <taxon>Pseudomonadati</taxon>
        <taxon>Pseudomonadota</taxon>
        <taxon>Betaproteobacteria</taxon>
        <taxon>Burkholderiales</taxon>
        <taxon>Sphaerotilaceae</taxon>
        <taxon>Roseateles</taxon>
    </lineage>
</organism>
<dbReference type="PANTHER" id="PTHR43065">
    <property type="entry name" value="SENSOR HISTIDINE KINASE"/>
    <property type="match status" value="1"/>
</dbReference>
<dbReference type="CDD" id="cd00075">
    <property type="entry name" value="HATPase"/>
    <property type="match status" value="1"/>
</dbReference>
<evidence type="ECO:0000259" key="4">
    <source>
        <dbReference type="PROSITE" id="PS50109"/>
    </source>
</evidence>
<dbReference type="Gene3D" id="3.30.565.10">
    <property type="entry name" value="Histidine kinase-like ATPase, C-terminal domain"/>
    <property type="match status" value="1"/>
</dbReference>
<dbReference type="PROSITE" id="PS50109">
    <property type="entry name" value="HIS_KIN"/>
    <property type="match status" value="1"/>
</dbReference>
<dbReference type="CDD" id="cd00082">
    <property type="entry name" value="HisKA"/>
    <property type="match status" value="1"/>
</dbReference>
<evidence type="ECO:0000256" key="1">
    <source>
        <dbReference type="ARBA" id="ARBA00000085"/>
    </source>
</evidence>
<dbReference type="EC" id="2.7.13.3" evidence="2"/>
<name>A0ABT7LCL8_9BURK</name>
<dbReference type="Gene3D" id="3.30.450.20">
    <property type="entry name" value="PAS domain"/>
    <property type="match status" value="2"/>
</dbReference>
<feature type="domain" description="Histidine kinase" evidence="4">
    <location>
        <begin position="505"/>
        <end position="737"/>
    </location>
</feature>
<dbReference type="InterPro" id="IPR005467">
    <property type="entry name" value="His_kinase_dom"/>
</dbReference>
<dbReference type="Proteomes" id="UP001238603">
    <property type="component" value="Unassembled WGS sequence"/>
</dbReference>
<comment type="catalytic activity">
    <reaction evidence="1">
        <text>ATP + protein L-histidine = ADP + protein N-phospho-L-histidine.</text>
        <dbReference type="EC" id="2.7.13.3"/>
    </reaction>
</comment>
<dbReference type="InterPro" id="IPR003594">
    <property type="entry name" value="HATPase_dom"/>
</dbReference>
<keyword evidence="3" id="KW-0597">Phosphoprotein</keyword>
<gene>
    <name evidence="5" type="ORF">QRD43_01700</name>
</gene>